<gene>
    <name evidence="8" type="ORF">EJ08DRAFT_580643</name>
</gene>
<keyword evidence="2" id="KW-0479">Metal-binding</keyword>
<dbReference type="EMBL" id="MU007013">
    <property type="protein sequence ID" value="KAF2435307.1"/>
    <property type="molecule type" value="Genomic_DNA"/>
</dbReference>
<dbReference type="GO" id="GO:0000981">
    <property type="term" value="F:DNA-binding transcription factor activity, RNA polymerase II-specific"/>
    <property type="evidence" value="ECO:0007669"/>
    <property type="project" value="InterPro"/>
</dbReference>
<dbReference type="Pfam" id="PF00172">
    <property type="entry name" value="Zn_clus"/>
    <property type="match status" value="1"/>
</dbReference>
<dbReference type="PANTHER" id="PTHR46910">
    <property type="entry name" value="TRANSCRIPTION FACTOR PDR1"/>
    <property type="match status" value="1"/>
</dbReference>
<dbReference type="AlphaFoldDB" id="A0A9P4U3U5"/>
<evidence type="ECO:0000313" key="8">
    <source>
        <dbReference type="EMBL" id="KAF2435307.1"/>
    </source>
</evidence>
<dbReference type="InterPro" id="IPR036864">
    <property type="entry name" value="Zn2-C6_fun-type_DNA-bd_sf"/>
</dbReference>
<sequence length="578" mass="64930">MKCDGQKPRCSNCVTYEVDCTYTAPSRTSAPKKRRSHGKATAVIHDLKISNRVTDTHGRLGWLEYLVQQLTERLDVVEKRNEVEPVFQQENASERTIATPLENSTIRDDNNTSKALLLPPQEHVLPVIQTYLREFNTVLPLFHADTLLRLVHDCYSVEPLQRDLIEWAAIYVVLALAWRYNLVSSHSIPSATTCLNRAESVLQTVVLGDTHLLNIQVLVGMVMLLQDAQDPKPALVLIATTIRLAHGISLHNQTCSAHLDPHHARQRAYVFWLAYILDKDLSMRSKQPSIQLDDDINLDMPSPTVLQKIENENIMKNNDSGMGVITTADGTIKINYLTARVGLAAVQGGVYDYIYSTRSQKRSPEERSQALQSVAFALEQWKASVPPEFSASASSRRVAPGMLHFLATLHSTSLACTSLINQAHAWDVEWIASIRRYGTQGIVPVLPPRWEILVCEARHLLVLFKASGERDRWNFWTTGCSYMTSMVLLTANSMHKPIHSDLSLDKYLVEVGLRTVDKIAKDTGSEMLQSFQETCTELHERTQQKRAEAAGIANSVESSSYFVNLQHSLEGNNPHIEF</sequence>
<dbReference type="Gene3D" id="4.10.240.10">
    <property type="entry name" value="Zn(2)-C6 fungal-type DNA-binding domain"/>
    <property type="match status" value="1"/>
</dbReference>
<keyword evidence="5" id="KW-0804">Transcription</keyword>
<reference evidence="8" key="1">
    <citation type="journal article" date="2020" name="Stud. Mycol.">
        <title>101 Dothideomycetes genomes: a test case for predicting lifestyles and emergence of pathogens.</title>
        <authorList>
            <person name="Haridas S."/>
            <person name="Albert R."/>
            <person name="Binder M."/>
            <person name="Bloem J."/>
            <person name="Labutti K."/>
            <person name="Salamov A."/>
            <person name="Andreopoulos B."/>
            <person name="Baker S."/>
            <person name="Barry K."/>
            <person name="Bills G."/>
            <person name="Bluhm B."/>
            <person name="Cannon C."/>
            <person name="Castanera R."/>
            <person name="Culley D."/>
            <person name="Daum C."/>
            <person name="Ezra D."/>
            <person name="Gonzalez J."/>
            <person name="Henrissat B."/>
            <person name="Kuo A."/>
            <person name="Liang C."/>
            <person name="Lipzen A."/>
            <person name="Lutzoni F."/>
            <person name="Magnuson J."/>
            <person name="Mondo S."/>
            <person name="Nolan M."/>
            <person name="Ohm R."/>
            <person name="Pangilinan J."/>
            <person name="Park H.-J."/>
            <person name="Ramirez L."/>
            <person name="Alfaro M."/>
            <person name="Sun H."/>
            <person name="Tritt A."/>
            <person name="Yoshinaga Y."/>
            <person name="Zwiers L.-H."/>
            <person name="Turgeon B."/>
            <person name="Goodwin S."/>
            <person name="Spatafora J."/>
            <person name="Crous P."/>
            <person name="Grigoriev I."/>
        </authorList>
    </citation>
    <scope>NUCLEOTIDE SEQUENCE</scope>
    <source>
        <strain evidence="8">CBS 130266</strain>
    </source>
</reference>
<evidence type="ECO:0000256" key="5">
    <source>
        <dbReference type="ARBA" id="ARBA00023163"/>
    </source>
</evidence>
<dbReference type="InterPro" id="IPR050987">
    <property type="entry name" value="AtrR-like"/>
</dbReference>
<dbReference type="OrthoDB" id="2123952at2759"/>
<comment type="subcellular location">
    <subcellularLocation>
        <location evidence="1">Nucleus</location>
    </subcellularLocation>
</comment>
<evidence type="ECO:0000256" key="6">
    <source>
        <dbReference type="ARBA" id="ARBA00023242"/>
    </source>
</evidence>
<dbReference type="CDD" id="cd12148">
    <property type="entry name" value="fungal_TF_MHR"/>
    <property type="match status" value="1"/>
</dbReference>
<name>A0A9P4U3U5_9PEZI</name>
<dbReference type="PANTHER" id="PTHR46910:SF37">
    <property type="entry name" value="ZN(II)2CYS6 TRANSCRIPTION FACTOR (EUROFUNG)"/>
    <property type="match status" value="1"/>
</dbReference>
<dbReference type="GO" id="GO:0006351">
    <property type="term" value="P:DNA-templated transcription"/>
    <property type="evidence" value="ECO:0007669"/>
    <property type="project" value="InterPro"/>
</dbReference>
<dbReference type="InterPro" id="IPR007219">
    <property type="entry name" value="XnlR_reg_dom"/>
</dbReference>
<protein>
    <recommendedName>
        <fullName evidence="7">Xylanolytic transcriptional activator regulatory domain-containing protein</fullName>
    </recommendedName>
</protein>
<evidence type="ECO:0000256" key="1">
    <source>
        <dbReference type="ARBA" id="ARBA00004123"/>
    </source>
</evidence>
<proteinExistence type="predicted"/>
<keyword evidence="9" id="KW-1185">Reference proteome</keyword>
<dbReference type="GO" id="GO:0008270">
    <property type="term" value="F:zinc ion binding"/>
    <property type="evidence" value="ECO:0007669"/>
    <property type="project" value="InterPro"/>
</dbReference>
<dbReference type="InterPro" id="IPR001138">
    <property type="entry name" value="Zn2Cys6_DnaBD"/>
</dbReference>
<keyword evidence="3" id="KW-0805">Transcription regulation</keyword>
<dbReference type="GO" id="GO:0005634">
    <property type="term" value="C:nucleus"/>
    <property type="evidence" value="ECO:0007669"/>
    <property type="project" value="UniProtKB-SubCell"/>
</dbReference>
<keyword evidence="4" id="KW-0238">DNA-binding</keyword>
<dbReference type="CDD" id="cd00067">
    <property type="entry name" value="GAL4"/>
    <property type="match status" value="1"/>
</dbReference>
<feature type="domain" description="Xylanolytic transcriptional activator regulatory" evidence="7">
    <location>
        <begin position="234"/>
        <end position="307"/>
    </location>
</feature>
<evidence type="ECO:0000256" key="2">
    <source>
        <dbReference type="ARBA" id="ARBA00022723"/>
    </source>
</evidence>
<evidence type="ECO:0000313" key="9">
    <source>
        <dbReference type="Proteomes" id="UP000800235"/>
    </source>
</evidence>
<dbReference type="GO" id="GO:0003677">
    <property type="term" value="F:DNA binding"/>
    <property type="evidence" value="ECO:0007669"/>
    <property type="project" value="UniProtKB-KW"/>
</dbReference>
<dbReference type="SMART" id="SM00906">
    <property type="entry name" value="Fungal_trans"/>
    <property type="match status" value="1"/>
</dbReference>
<accession>A0A9P4U3U5</accession>
<dbReference type="Proteomes" id="UP000800235">
    <property type="component" value="Unassembled WGS sequence"/>
</dbReference>
<comment type="caution">
    <text evidence="8">The sequence shown here is derived from an EMBL/GenBank/DDBJ whole genome shotgun (WGS) entry which is preliminary data.</text>
</comment>
<evidence type="ECO:0000259" key="7">
    <source>
        <dbReference type="SMART" id="SM00906"/>
    </source>
</evidence>
<keyword evidence="6" id="KW-0539">Nucleus</keyword>
<dbReference type="SUPFAM" id="SSF57701">
    <property type="entry name" value="Zn2/Cys6 DNA-binding domain"/>
    <property type="match status" value="1"/>
</dbReference>
<evidence type="ECO:0000256" key="4">
    <source>
        <dbReference type="ARBA" id="ARBA00023125"/>
    </source>
</evidence>
<organism evidence="8 9">
    <name type="scientific">Tothia fuscella</name>
    <dbReference type="NCBI Taxonomy" id="1048955"/>
    <lineage>
        <taxon>Eukaryota</taxon>
        <taxon>Fungi</taxon>
        <taxon>Dikarya</taxon>
        <taxon>Ascomycota</taxon>
        <taxon>Pezizomycotina</taxon>
        <taxon>Dothideomycetes</taxon>
        <taxon>Pleosporomycetidae</taxon>
        <taxon>Venturiales</taxon>
        <taxon>Cylindrosympodiaceae</taxon>
        <taxon>Tothia</taxon>
    </lineage>
</organism>
<evidence type="ECO:0000256" key="3">
    <source>
        <dbReference type="ARBA" id="ARBA00023015"/>
    </source>
</evidence>
<dbReference type="Pfam" id="PF04082">
    <property type="entry name" value="Fungal_trans"/>
    <property type="match status" value="1"/>
</dbReference>